<dbReference type="OrthoDB" id="3941538at2759"/>
<dbReference type="GO" id="GO:0003939">
    <property type="term" value="F:L-iditol 2-dehydrogenase (NAD+) activity"/>
    <property type="evidence" value="ECO:0007669"/>
    <property type="project" value="TreeGrafter"/>
</dbReference>
<evidence type="ECO:0000256" key="1">
    <source>
        <dbReference type="ARBA" id="ARBA00001947"/>
    </source>
</evidence>
<comment type="cofactor">
    <cofactor evidence="1 11">
        <name>Zn(2+)</name>
        <dbReference type="ChEBI" id="CHEBI:29105"/>
    </cofactor>
</comment>
<evidence type="ECO:0000256" key="2">
    <source>
        <dbReference type="ARBA" id="ARBA00008072"/>
    </source>
</evidence>
<proteinExistence type="inferred from homology"/>
<dbReference type="SUPFAM" id="SSF50129">
    <property type="entry name" value="GroES-like"/>
    <property type="match status" value="1"/>
</dbReference>
<dbReference type="EMBL" id="KV744817">
    <property type="protein sequence ID" value="OCK85570.1"/>
    <property type="molecule type" value="Genomic_DNA"/>
</dbReference>
<feature type="domain" description="Enoyl reductase (ER)" evidence="12">
    <location>
        <begin position="371"/>
        <end position="708"/>
    </location>
</feature>
<dbReference type="Pfam" id="PF08240">
    <property type="entry name" value="ADH_N"/>
    <property type="match status" value="1"/>
</dbReference>
<dbReference type="Gene3D" id="3.40.50.720">
    <property type="entry name" value="NAD(P)-binding Rossmann-like Domain"/>
    <property type="match status" value="1"/>
</dbReference>
<dbReference type="GO" id="GO:0008270">
    <property type="term" value="F:zinc ion binding"/>
    <property type="evidence" value="ECO:0007669"/>
    <property type="project" value="InterPro"/>
</dbReference>
<evidence type="ECO:0000256" key="3">
    <source>
        <dbReference type="ARBA" id="ARBA00022723"/>
    </source>
</evidence>
<comment type="pathway">
    <text evidence="8">Carbohydrate degradation; L-arabinose degradation via L-arabinitol; D-xylulose 5-phosphate from L-arabinose (fungal route): step 4/5.</text>
</comment>
<dbReference type="InterPro" id="IPR029063">
    <property type="entry name" value="SAM-dependent_MTases_sf"/>
</dbReference>
<dbReference type="InterPro" id="IPR045306">
    <property type="entry name" value="SDH-like"/>
</dbReference>
<accession>A0A8E2EKC6</accession>
<dbReference type="InterPro" id="IPR002328">
    <property type="entry name" value="ADH_Zn_CS"/>
</dbReference>
<keyword evidence="4 11" id="KW-0862">Zinc</keyword>
<evidence type="ECO:0000256" key="4">
    <source>
        <dbReference type="ARBA" id="ARBA00022833"/>
    </source>
</evidence>
<gene>
    <name evidence="13" type="ORF">K432DRAFT_413249</name>
</gene>
<dbReference type="SUPFAM" id="SSF51735">
    <property type="entry name" value="NAD(P)-binding Rossmann-fold domains"/>
    <property type="match status" value="1"/>
</dbReference>
<dbReference type="Gene3D" id="3.40.50.150">
    <property type="entry name" value="Vaccinia Virus protein VP39"/>
    <property type="match status" value="1"/>
</dbReference>
<dbReference type="AlphaFoldDB" id="A0A8E2EKC6"/>
<name>A0A8E2EKC6_9PEZI</name>
<dbReference type="Pfam" id="PF10294">
    <property type="entry name" value="Methyltransf_16"/>
    <property type="match status" value="1"/>
</dbReference>
<dbReference type="GO" id="GO:0006062">
    <property type="term" value="P:sorbitol catabolic process"/>
    <property type="evidence" value="ECO:0007669"/>
    <property type="project" value="TreeGrafter"/>
</dbReference>
<evidence type="ECO:0000256" key="6">
    <source>
        <dbReference type="ARBA" id="ARBA00023027"/>
    </source>
</evidence>
<dbReference type="Pfam" id="PF00107">
    <property type="entry name" value="ADH_zinc_N"/>
    <property type="match status" value="1"/>
</dbReference>
<evidence type="ECO:0000256" key="9">
    <source>
        <dbReference type="ARBA" id="ARBA00026119"/>
    </source>
</evidence>
<evidence type="ECO:0000256" key="10">
    <source>
        <dbReference type="ARBA" id="ARBA00030139"/>
    </source>
</evidence>
<dbReference type="SMART" id="SM00829">
    <property type="entry name" value="PKS_ER"/>
    <property type="match status" value="1"/>
</dbReference>
<dbReference type="PANTHER" id="PTHR43161">
    <property type="entry name" value="SORBITOL DEHYDROGENASE"/>
    <property type="match status" value="1"/>
</dbReference>
<comment type="similarity">
    <text evidence="2 11">Belongs to the zinc-containing alcohol dehydrogenase family.</text>
</comment>
<evidence type="ECO:0000259" key="12">
    <source>
        <dbReference type="SMART" id="SM00829"/>
    </source>
</evidence>
<dbReference type="Proteomes" id="UP000250266">
    <property type="component" value="Unassembled WGS sequence"/>
</dbReference>
<dbReference type="SUPFAM" id="SSF53335">
    <property type="entry name" value="S-adenosyl-L-methionine-dependent methyltransferases"/>
    <property type="match status" value="1"/>
</dbReference>
<evidence type="ECO:0000313" key="13">
    <source>
        <dbReference type="EMBL" id="OCK85570.1"/>
    </source>
</evidence>
<keyword evidence="6" id="KW-0520">NAD</keyword>
<dbReference type="InterPro" id="IPR013154">
    <property type="entry name" value="ADH-like_N"/>
</dbReference>
<evidence type="ECO:0000256" key="7">
    <source>
        <dbReference type="ARBA" id="ARBA00024843"/>
    </source>
</evidence>
<organism evidence="13 14">
    <name type="scientific">Lepidopterella palustris CBS 459.81</name>
    <dbReference type="NCBI Taxonomy" id="1314670"/>
    <lineage>
        <taxon>Eukaryota</taxon>
        <taxon>Fungi</taxon>
        <taxon>Dikarya</taxon>
        <taxon>Ascomycota</taxon>
        <taxon>Pezizomycotina</taxon>
        <taxon>Dothideomycetes</taxon>
        <taxon>Pleosporomycetidae</taxon>
        <taxon>Mytilinidiales</taxon>
        <taxon>Argynnaceae</taxon>
        <taxon>Lepidopterella</taxon>
    </lineage>
</organism>
<dbReference type="InterPro" id="IPR013149">
    <property type="entry name" value="ADH-like_C"/>
</dbReference>
<evidence type="ECO:0000313" key="14">
    <source>
        <dbReference type="Proteomes" id="UP000250266"/>
    </source>
</evidence>
<keyword evidence="14" id="KW-1185">Reference proteome</keyword>
<protein>
    <recommendedName>
        <fullName evidence="9">D-xylulose reductase</fullName>
        <ecNumber evidence="9">1.1.1.9</ecNumber>
    </recommendedName>
    <alternativeName>
        <fullName evidence="10">Xylitol dehydrogenase A</fullName>
    </alternativeName>
</protein>
<evidence type="ECO:0000256" key="5">
    <source>
        <dbReference type="ARBA" id="ARBA00023002"/>
    </source>
</evidence>
<evidence type="ECO:0000256" key="8">
    <source>
        <dbReference type="ARBA" id="ARBA00025713"/>
    </source>
</evidence>
<dbReference type="GO" id="GO:0046526">
    <property type="term" value="F:D-xylulose reductase activity"/>
    <property type="evidence" value="ECO:0007669"/>
    <property type="project" value="UniProtKB-EC"/>
</dbReference>
<dbReference type="Gene3D" id="3.90.180.10">
    <property type="entry name" value="Medium-chain alcohol dehydrogenases, catalytic domain"/>
    <property type="match status" value="1"/>
</dbReference>
<dbReference type="GO" id="GO:0008757">
    <property type="term" value="F:S-adenosylmethionine-dependent methyltransferase activity"/>
    <property type="evidence" value="ECO:0007669"/>
    <property type="project" value="UniProtKB-ARBA"/>
</dbReference>
<dbReference type="InterPro" id="IPR019410">
    <property type="entry name" value="Methyltransf_16"/>
</dbReference>
<reference evidence="13 14" key="1">
    <citation type="journal article" date="2016" name="Nat. Commun.">
        <title>Ectomycorrhizal ecology is imprinted in the genome of the dominant symbiotic fungus Cenococcum geophilum.</title>
        <authorList>
            <consortium name="DOE Joint Genome Institute"/>
            <person name="Peter M."/>
            <person name="Kohler A."/>
            <person name="Ohm R.A."/>
            <person name="Kuo A."/>
            <person name="Krutzmann J."/>
            <person name="Morin E."/>
            <person name="Arend M."/>
            <person name="Barry K.W."/>
            <person name="Binder M."/>
            <person name="Choi C."/>
            <person name="Clum A."/>
            <person name="Copeland A."/>
            <person name="Grisel N."/>
            <person name="Haridas S."/>
            <person name="Kipfer T."/>
            <person name="LaButti K."/>
            <person name="Lindquist E."/>
            <person name="Lipzen A."/>
            <person name="Maire R."/>
            <person name="Meier B."/>
            <person name="Mihaltcheva S."/>
            <person name="Molinier V."/>
            <person name="Murat C."/>
            <person name="Poggeler S."/>
            <person name="Quandt C.A."/>
            <person name="Sperisen C."/>
            <person name="Tritt A."/>
            <person name="Tisserant E."/>
            <person name="Crous P.W."/>
            <person name="Henrissat B."/>
            <person name="Nehls U."/>
            <person name="Egli S."/>
            <person name="Spatafora J.W."/>
            <person name="Grigoriev I.V."/>
            <person name="Martin F.M."/>
        </authorList>
    </citation>
    <scope>NUCLEOTIDE SEQUENCE [LARGE SCALE GENOMIC DNA]</scope>
    <source>
        <strain evidence="13 14">CBS 459.81</strain>
    </source>
</reference>
<dbReference type="InterPro" id="IPR020843">
    <property type="entry name" value="ER"/>
</dbReference>
<dbReference type="CDD" id="cd05285">
    <property type="entry name" value="sorbitol_DH"/>
    <property type="match status" value="1"/>
</dbReference>
<dbReference type="PROSITE" id="PS00059">
    <property type="entry name" value="ADH_ZINC"/>
    <property type="match status" value="1"/>
</dbReference>
<evidence type="ECO:0000256" key="11">
    <source>
        <dbReference type="RuleBase" id="RU361277"/>
    </source>
</evidence>
<dbReference type="InterPro" id="IPR036291">
    <property type="entry name" value="NAD(P)-bd_dom_sf"/>
</dbReference>
<dbReference type="InterPro" id="IPR011032">
    <property type="entry name" value="GroES-like_sf"/>
</dbReference>
<keyword evidence="5" id="KW-0560">Oxidoreductase</keyword>
<sequence length="713" mass="77912">MTHIDADEPPEVLHVFDFPQIHSKPSAQALLNTLTLLTSAPPSWECSDSEDIHENHVALRRRRASRSVTPAMAQVNPEGLTRYLTTIVSSDLRWIQDDAVREEIWEQASLRISERSGRSAMPAISRSFHIPTRSAPIDITIHEPALTADNLGLKTWAASYLLAKRLHIIQLPQPSTSLAVEMLELGAGTGLVGIAAAAIFHATVILTDLAEIAPNLWRNIEANRKIVKQNNGTTSCAILDWSDPLSCRMHREGTEPSTESLSVQQSSRPHQVPVILAADSLYSAEHPRLLVQTIEAWLAPQHTARVIVEFPLREAYMPELADFRERMIGIGLHILSEGEETGYDDWGWGAGDIRQHGEVRCWWSNSSFVLQSPGKVSYEDRPVPELKSPYDILVKPRWTGICGSDVHYWVEGRIGSFVVESPMVLGHESAGEVASVGSSVKSLKVGDRVAMEPGVPCRRCVRCKEGKYNLCAEMAFAATPPFDGTLARYYSLPEDFCYKLPEHMSLEEGALIEPTSVAVHICKQGAVRPGDSVVVFGAGPVGLLCCAVAKAFGATKVVTVDIDDKRVQFALKYAATAAFRSTSESPEENAKRLVQECELGLGADVIIDASGAEVCIQTAIHALRVGGTYVQGGMGKPEITWPIIAMCTKELNVKGSFRYGSGDYQTAVDMVATGRVSVKELVTEKVKFEDAENAFKKVKAGKGIKILIEGPSE</sequence>
<keyword evidence="3 11" id="KW-0479">Metal-binding</keyword>
<dbReference type="PANTHER" id="PTHR43161:SF9">
    <property type="entry name" value="SORBITOL DEHYDROGENASE"/>
    <property type="match status" value="1"/>
</dbReference>
<comment type="function">
    <text evidence="7">Xylitol dehydrogenase which catalyzes the conversion of xylitol to D-xylulose. Xylose is a major component of hemicelluloses such as xylan. Most fungi utilize D-xylose via three enzymatic reactions, xylose reductase (XR), xylitol dehydrogenase (XDH), and xylulokinase, to form xylulose 5-phosphate, which enters pentose phosphate pathway.</text>
</comment>
<dbReference type="EC" id="1.1.1.9" evidence="9"/>
<dbReference type="FunFam" id="3.40.50.720:FF:000068">
    <property type="entry name" value="Sorbitol dehydrogenase"/>
    <property type="match status" value="1"/>
</dbReference>